<proteinExistence type="predicted"/>
<evidence type="ECO:0000313" key="2">
    <source>
        <dbReference type="EMBL" id="MFC4638502.1"/>
    </source>
</evidence>
<name>A0ABV9I911_9DEIO</name>
<protein>
    <submittedName>
        <fullName evidence="2">Uncharacterized protein</fullName>
    </submittedName>
</protein>
<feature type="compositionally biased region" description="Low complexity" evidence="1">
    <location>
        <begin position="13"/>
        <end position="35"/>
    </location>
</feature>
<evidence type="ECO:0000256" key="1">
    <source>
        <dbReference type="SAM" id="MobiDB-lite"/>
    </source>
</evidence>
<keyword evidence="3" id="KW-1185">Reference proteome</keyword>
<comment type="caution">
    <text evidence="2">The sequence shown here is derived from an EMBL/GenBank/DDBJ whole genome shotgun (WGS) entry which is preliminary data.</text>
</comment>
<dbReference type="RefSeq" id="WP_380061512.1">
    <property type="nucleotide sequence ID" value="NZ_JBHSEI010000006.1"/>
</dbReference>
<reference evidence="3" key="1">
    <citation type="journal article" date="2019" name="Int. J. Syst. Evol. Microbiol.">
        <title>The Global Catalogue of Microorganisms (GCM) 10K type strain sequencing project: providing services to taxonomists for standard genome sequencing and annotation.</title>
        <authorList>
            <consortium name="The Broad Institute Genomics Platform"/>
            <consortium name="The Broad Institute Genome Sequencing Center for Infectious Disease"/>
            <person name="Wu L."/>
            <person name="Ma J."/>
        </authorList>
    </citation>
    <scope>NUCLEOTIDE SEQUENCE [LARGE SCALE GENOMIC DNA]</scope>
    <source>
        <strain evidence="3">CCUG 55995</strain>
    </source>
</reference>
<accession>A0ABV9I911</accession>
<evidence type="ECO:0000313" key="3">
    <source>
        <dbReference type="Proteomes" id="UP001595952"/>
    </source>
</evidence>
<gene>
    <name evidence="2" type="ORF">ACFO0D_09110</name>
</gene>
<dbReference type="EMBL" id="JBHSEI010000006">
    <property type="protein sequence ID" value="MFC4638502.1"/>
    <property type="molecule type" value="Genomic_DNA"/>
</dbReference>
<dbReference type="Proteomes" id="UP001595952">
    <property type="component" value="Unassembled WGS sequence"/>
</dbReference>
<sequence>MFDSPQNRKKPGQQTLAQQKLAQQKAAQLRAAQLRPSPQKPAVLKPGLKPPGLAAQGKRPVPFGPQLPAAKVVRPKPASAQVTPKAAPGIMGFFRKQYADLHKGVGQRLTSLMDGAKKVTAQAAAFAKNPVKGMRDGASAVGKFASGKVNQFKKWYATPEGKAKFWKGVALTAVGVVTVASGGALTAPALALAAGISATGGVAAQVIENTVFNAAAKAKAQKDKKYKFKEKKTFEGVSAKSVMIDAVVGSVGGPVFKFAGKALVGTAAALGKGALPAARGLGQLGAAAAKGSGRALAKVAQRVVPKGVQKLLTQVGKFARTRLTQPVAAAGRKLAAGARKVAGDVVSGARSVKNAAAGKLAAATAKPRAALSAAKRKALDFLIRETPNLRKFARETPAVLSGLVKKGVGGVKKVIGSARALDRKMLFGLRAHVRNSPTVKLARTFKNAVDTLGNKLSKNYLVRGKVAVADGLDAMKAKIGEKISKTSVAKYARQLQRHTVDRLDALVARNADGHLAKAIVEFRASGTAIRTHLGKVWGEASQGLNKDLSRLLGRYGSVQADFKALAEKGAKEVYEREVAAARQMVTERFRRKVEQDLEASLAAQRAVPGVQLDLAAVRQQAKKEAEEAVGKSAQRLEREAEIFVARHPTTVLEEAALKTQTLDAATKAAEYYFGKNARRKGLIERMGMGLSAPARAPINERIEKYTKVVQAMRSSTPLASTAVIGAEAANDVLVKAAQTQMDAPLKAKAKEWKGEKKADPKKKTTEAEGNALVKIFDDTVQEVFPSVKIDDLFDDMAKKFGMKDGD</sequence>
<organism evidence="2 3">
    <name type="scientific">Deinococcus hohokamensis</name>
    <dbReference type="NCBI Taxonomy" id="309883"/>
    <lineage>
        <taxon>Bacteria</taxon>
        <taxon>Thermotogati</taxon>
        <taxon>Deinococcota</taxon>
        <taxon>Deinococci</taxon>
        <taxon>Deinococcales</taxon>
        <taxon>Deinococcaceae</taxon>
        <taxon>Deinococcus</taxon>
    </lineage>
</organism>
<feature type="region of interest" description="Disordered" evidence="1">
    <location>
        <begin position="1"/>
        <end position="61"/>
    </location>
</feature>